<dbReference type="EMBL" id="CASHSV030000409">
    <property type="protein sequence ID" value="CAJ2662187.1"/>
    <property type="molecule type" value="Genomic_DNA"/>
</dbReference>
<protein>
    <submittedName>
        <fullName evidence="1">Uncharacterized protein</fullName>
    </submittedName>
</protein>
<evidence type="ECO:0000313" key="2">
    <source>
        <dbReference type="Proteomes" id="UP001177021"/>
    </source>
</evidence>
<accession>A0ACB0L0X9</accession>
<keyword evidence="2" id="KW-1185">Reference proteome</keyword>
<name>A0ACB0L0X9_TRIPR</name>
<organism evidence="1 2">
    <name type="scientific">Trifolium pratense</name>
    <name type="common">Red clover</name>
    <dbReference type="NCBI Taxonomy" id="57577"/>
    <lineage>
        <taxon>Eukaryota</taxon>
        <taxon>Viridiplantae</taxon>
        <taxon>Streptophyta</taxon>
        <taxon>Embryophyta</taxon>
        <taxon>Tracheophyta</taxon>
        <taxon>Spermatophyta</taxon>
        <taxon>Magnoliopsida</taxon>
        <taxon>eudicotyledons</taxon>
        <taxon>Gunneridae</taxon>
        <taxon>Pentapetalae</taxon>
        <taxon>rosids</taxon>
        <taxon>fabids</taxon>
        <taxon>Fabales</taxon>
        <taxon>Fabaceae</taxon>
        <taxon>Papilionoideae</taxon>
        <taxon>50 kb inversion clade</taxon>
        <taxon>NPAAA clade</taxon>
        <taxon>Hologalegina</taxon>
        <taxon>IRL clade</taxon>
        <taxon>Trifolieae</taxon>
        <taxon>Trifolium</taxon>
    </lineage>
</organism>
<reference evidence="1" key="1">
    <citation type="submission" date="2023-10" db="EMBL/GenBank/DDBJ databases">
        <authorList>
            <person name="Rodriguez Cubillos JULIANA M."/>
            <person name="De Vega J."/>
        </authorList>
    </citation>
    <scope>NUCLEOTIDE SEQUENCE</scope>
</reference>
<proteinExistence type="predicted"/>
<sequence length="737" mass="81849">MAGKISSTDVHHIQGHNVDDMISDLPEGVLLHILSLLPTKDVVRTSVLATKWRHLWTYLSVFDFKIPYPLYNKSKDQNQNSVNCLLDLVGRLLRKSNCVERLSIDIFEIAVDGDKVSSLISSASKHKLQYLKLSLGVPNDKFALPHCFSAFESLNELCLGLKFTLCIPSDICFPSLKKLVVSDVTFANEESVQQLFSGCPVLQELTLYNCYWENIEQISVAISTLRKLTIYFDLCCVDDEDDYMTVMIDAVNLLSLSCTCHAAIRFIPVNLTSIVDAHVHLEDDSQLVPVLYVAHCIFELLSGLNNVKSLDITNDTLECLIDRTEVDLNLLPTFHNLTHLYVYNFTDESTATSGVLPDILRKTPKLEVLYIPTVVREYLDGEDSLLNSLPCCLKSSLKRLHILYFFGDEDEIEFVMLFLKNASFFREIQLANVEKVADIQDQLQSVGLGTYVEACCGLGHSRIIIFNSPSDYESPDDESDEDEGANSGVFPGAGFMQESSSAGSAASPNRFEQPDTVEMWQLLNSEQRKQIVLEEFQQAFEEIIESRWMDEMLHHYMLMLSPFLPHYDKLQIPRMQESSSAVSVSSANTGQSQQPDIEEMRRPWKIVPEYVQQEVREIIESKVRKMVRKMVDEVLHQTMLMPPAADGASLSTSLLSSADVASVSTSLLPTEVLAASSVPASITSLPSPVSVSTPVSASSLLPPVLAASSVPVSSTSLPSSISVSTPVSATNSTTSQR</sequence>
<evidence type="ECO:0000313" key="1">
    <source>
        <dbReference type="EMBL" id="CAJ2662187.1"/>
    </source>
</evidence>
<dbReference type="Proteomes" id="UP001177021">
    <property type="component" value="Unassembled WGS sequence"/>
</dbReference>
<comment type="caution">
    <text evidence="1">The sequence shown here is derived from an EMBL/GenBank/DDBJ whole genome shotgun (WGS) entry which is preliminary data.</text>
</comment>
<gene>
    <name evidence="1" type="ORF">MILVUS5_LOCUS27802</name>
</gene>